<keyword evidence="2" id="KW-1185">Reference proteome</keyword>
<sequence length="168" mass="18458">MDLNRARRMLKCLIPYSPHGRRIRVVLTVLIAAFAKSERGSLPQTPNNTAQPNSGEYTTSMTEQVSNNLSREYLNETIYPDPGSFLPVLETDAPQCNPNDTVAAISVLQPSISHIPTTSTVSVPGDLHIQPSAPGSTVPITVPENVIPQTHEPSRRPFVHQLLYIHQS</sequence>
<protein>
    <submittedName>
        <fullName evidence="1">Uncharacterized protein</fullName>
    </submittedName>
</protein>
<dbReference type="EMBL" id="JBFTWV010000018">
    <property type="protein sequence ID" value="KAL2797563.1"/>
    <property type="molecule type" value="Genomic_DNA"/>
</dbReference>
<evidence type="ECO:0000313" key="1">
    <source>
        <dbReference type="EMBL" id="KAL2797563.1"/>
    </source>
</evidence>
<dbReference type="Proteomes" id="UP001610563">
    <property type="component" value="Unassembled WGS sequence"/>
</dbReference>
<comment type="caution">
    <text evidence="1">The sequence shown here is derived from an EMBL/GenBank/DDBJ whole genome shotgun (WGS) entry which is preliminary data.</text>
</comment>
<organism evidence="1 2">
    <name type="scientific">Aspergillus keveii</name>
    <dbReference type="NCBI Taxonomy" id="714993"/>
    <lineage>
        <taxon>Eukaryota</taxon>
        <taxon>Fungi</taxon>
        <taxon>Dikarya</taxon>
        <taxon>Ascomycota</taxon>
        <taxon>Pezizomycotina</taxon>
        <taxon>Eurotiomycetes</taxon>
        <taxon>Eurotiomycetidae</taxon>
        <taxon>Eurotiales</taxon>
        <taxon>Aspergillaceae</taxon>
        <taxon>Aspergillus</taxon>
        <taxon>Aspergillus subgen. Nidulantes</taxon>
    </lineage>
</organism>
<gene>
    <name evidence="1" type="ORF">BJX66DRAFT_86504</name>
</gene>
<reference evidence="1 2" key="1">
    <citation type="submission" date="2024-07" db="EMBL/GenBank/DDBJ databases">
        <title>Section-level genome sequencing and comparative genomics of Aspergillus sections Usti and Cavernicolus.</title>
        <authorList>
            <consortium name="Lawrence Berkeley National Laboratory"/>
            <person name="Nybo J.L."/>
            <person name="Vesth T.C."/>
            <person name="Theobald S."/>
            <person name="Frisvad J.C."/>
            <person name="Larsen T.O."/>
            <person name="Kjaerboelling I."/>
            <person name="Rothschild-Mancinelli K."/>
            <person name="Lyhne E.K."/>
            <person name="Kogle M.E."/>
            <person name="Barry K."/>
            <person name="Clum A."/>
            <person name="Na H."/>
            <person name="Ledsgaard L."/>
            <person name="Lin J."/>
            <person name="Lipzen A."/>
            <person name="Kuo A."/>
            <person name="Riley R."/>
            <person name="Mondo S."/>
            <person name="Labutti K."/>
            <person name="Haridas S."/>
            <person name="Pangalinan J."/>
            <person name="Salamov A.A."/>
            <person name="Simmons B.A."/>
            <person name="Magnuson J.K."/>
            <person name="Chen J."/>
            <person name="Drula E."/>
            <person name="Henrissat B."/>
            <person name="Wiebenga A."/>
            <person name="Lubbers R.J."/>
            <person name="Gomes A.C."/>
            <person name="Makela M.R."/>
            <person name="Stajich J."/>
            <person name="Grigoriev I.V."/>
            <person name="Mortensen U.H."/>
            <person name="De Vries R.P."/>
            <person name="Baker S.E."/>
            <person name="Andersen M.R."/>
        </authorList>
    </citation>
    <scope>NUCLEOTIDE SEQUENCE [LARGE SCALE GENOMIC DNA]</scope>
    <source>
        <strain evidence="1 2">CBS 209.92</strain>
    </source>
</reference>
<accession>A0ABR4GEU5</accession>
<evidence type="ECO:0000313" key="2">
    <source>
        <dbReference type="Proteomes" id="UP001610563"/>
    </source>
</evidence>
<name>A0ABR4GEU5_9EURO</name>
<proteinExistence type="predicted"/>